<name>A0A9D1GQR8_9BACT</name>
<evidence type="ECO:0000256" key="1">
    <source>
        <dbReference type="ARBA" id="ARBA00023172"/>
    </source>
</evidence>
<evidence type="ECO:0000313" key="2">
    <source>
        <dbReference type="EMBL" id="HIT47522.1"/>
    </source>
</evidence>
<dbReference type="SUPFAM" id="SSF57863">
    <property type="entry name" value="ArfGap/RecO-like zinc finger"/>
    <property type="match status" value="1"/>
</dbReference>
<reference evidence="2" key="2">
    <citation type="journal article" date="2021" name="PeerJ">
        <title>Extensive microbial diversity within the chicken gut microbiome revealed by metagenomics and culture.</title>
        <authorList>
            <person name="Gilroy R."/>
            <person name="Ravi A."/>
            <person name="Getino M."/>
            <person name="Pursley I."/>
            <person name="Horton D.L."/>
            <person name="Alikhan N.F."/>
            <person name="Baker D."/>
            <person name="Gharbi K."/>
            <person name="Hall N."/>
            <person name="Watson M."/>
            <person name="Adriaenssens E.M."/>
            <person name="Foster-Nyarko E."/>
            <person name="Jarju S."/>
            <person name="Secka A."/>
            <person name="Antonio M."/>
            <person name="Oren A."/>
            <person name="Chaudhuri R.R."/>
            <person name="La Ragione R."/>
            <person name="Hildebrand F."/>
            <person name="Pallen M.J."/>
        </authorList>
    </citation>
    <scope>NUCLEOTIDE SEQUENCE</scope>
    <source>
        <strain evidence="2">ChiHecec2B26-709</strain>
    </source>
</reference>
<sequence>MVFHSELIVLNFTKIKENALVLHCLSPQWGRRGFIVTVPKASGTALFQPLAILDAEVVENPRSDLWRLRGISAKYSLGGIRSNMTKNSMTMFMSEVLYRTIHDGDSEDGLYEWCRKAILTLDALDRDYANYHLRFLLEFAAALGFSPSAEDLAPFSGDRKAEMDALVRSDFASCMLLPLSGKARGDIAEKLLKYLEFHTGEQINVRSLAVLKELYD</sequence>
<proteinExistence type="predicted"/>
<reference evidence="2" key="1">
    <citation type="submission" date="2020-10" db="EMBL/GenBank/DDBJ databases">
        <authorList>
            <person name="Gilroy R."/>
        </authorList>
    </citation>
    <scope>NUCLEOTIDE SEQUENCE</scope>
    <source>
        <strain evidence="2">ChiHecec2B26-709</strain>
    </source>
</reference>
<dbReference type="GO" id="GO:0006310">
    <property type="term" value="P:DNA recombination"/>
    <property type="evidence" value="ECO:0007669"/>
    <property type="project" value="UniProtKB-KW"/>
</dbReference>
<organism evidence="2 3">
    <name type="scientific">Candidatus Cryptobacteroides merdipullorum</name>
    <dbReference type="NCBI Taxonomy" id="2840771"/>
    <lineage>
        <taxon>Bacteria</taxon>
        <taxon>Pseudomonadati</taxon>
        <taxon>Bacteroidota</taxon>
        <taxon>Bacteroidia</taxon>
        <taxon>Bacteroidales</taxon>
        <taxon>Candidatus Cryptobacteroides</taxon>
    </lineage>
</organism>
<dbReference type="GO" id="GO:0006302">
    <property type="term" value="P:double-strand break repair"/>
    <property type="evidence" value="ECO:0007669"/>
    <property type="project" value="TreeGrafter"/>
</dbReference>
<dbReference type="EMBL" id="DVLC01000121">
    <property type="protein sequence ID" value="HIT47522.1"/>
    <property type="molecule type" value="Genomic_DNA"/>
</dbReference>
<dbReference type="AlphaFoldDB" id="A0A9D1GQR8"/>
<comment type="caution">
    <text evidence="2">The sequence shown here is derived from an EMBL/GenBank/DDBJ whole genome shotgun (WGS) entry which is preliminary data.</text>
</comment>
<accession>A0A9D1GQR8</accession>
<protein>
    <submittedName>
        <fullName evidence="2">DNA repair protein RecO C-terminal domain-containing protein</fullName>
    </submittedName>
</protein>
<dbReference type="PANTHER" id="PTHR33991:SF1">
    <property type="entry name" value="DNA REPAIR PROTEIN RECO"/>
    <property type="match status" value="1"/>
</dbReference>
<dbReference type="InterPro" id="IPR012340">
    <property type="entry name" value="NA-bd_OB-fold"/>
</dbReference>
<dbReference type="Gene3D" id="2.40.50.140">
    <property type="entry name" value="Nucleic acid-binding proteins"/>
    <property type="match status" value="1"/>
</dbReference>
<evidence type="ECO:0000313" key="3">
    <source>
        <dbReference type="Proteomes" id="UP000886881"/>
    </source>
</evidence>
<dbReference type="InterPro" id="IPR037278">
    <property type="entry name" value="ARFGAP/RecO"/>
</dbReference>
<gene>
    <name evidence="2" type="ORF">IAC35_06665</name>
</gene>
<dbReference type="GO" id="GO:0043590">
    <property type="term" value="C:bacterial nucleoid"/>
    <property type="evidence" value="ECO:0007669"/>
    <property type="project" value="TreeGrafter"/>
</dbReference>
<dbReference type="PANTHER" id="PTHR33991">
    <property type="entry name" value="DNA REPAIR PROTEIN RECO"/>
    <property type="match status" value="1"/>
</dbReference>
<keyword evidence="1" id="KW-0233">DNA recombination</keyword>
<dbReference type="Pfam" id="PF02565">
    <property type="entry name" value="RecO_C"/>
    <property type="match status" value="1"/>
</dbReference>
<dbReference type="Proteomes" id="UP000886881">
    <property type="component" value="Unassembled WGS sequence"/>
</dbReference>
<dbReference type="InterPro" id="IPR003717">
    <property type="entry name" value="RecO"/>
</dbReference>